<dbReference type="PIRSF" id="PIRSF500231">
    <property type="entry name" value="Oat_dag"/>
    <property type="match status" value="1"/>
</dbReference>
<evidence type="ECO:0000256" key="2">
    <source>
        <dbReference type="ARBA" id="ARBA00004771"/>
    </source>
</evidence>
<comment type="caution">
    <text evidence="15">The sequence shown here is derived from an EMBL/GenBank/DDBJ whole genome shotgun (WGS) entry which is preliminary data.</text>
</comment>
<dbReference type="GO" id="GO:0009941">
    <property type="term" value="C:chloroplast envelope"/>
    <property type="evidence" value="ECO:0007669"/>
    <property type="project" value="TreeGrafter"/>
</dbReference>
<feature type="transmembrane region" description="Helical" evidence="14">
    <location>
        <begin position="254"/>
        <end position="279"/>
    </location>
</feature>
<dbReference type="PANTHER" id="PTHR10408">
    <property type="entry name" value="STEROL O-ACYLTRANSFERASE"/>
    <property type="match status" value="1"/>
</dbReference>
<evidence type="ECO:0000256" key="4">
    <source>
        <dbReference type="ARBA" id="ARBA00009010"/>
    </source>
</evidence>
<dbReference type="EMBL" id="JACTNZ010000005">
    <property type="protein sequence ID" value="KAG5547162.1"/>
    <property type="molecule type" value="Genomic_DNA"/>
</dbReference>
<name>A0AAV6K3W9_9ERIC</name>
<feature type="transmembrane region" description="Helical" evidence="14">
    <location>
        <begin position="411"/>
        <end position="429"/>
    </location>
</feature>
<dbReference type="PIRSF" id="PIRSF000439">
    <property type="entry name" value="Oat_ACAT_DAG_ARE"/>
    <property type="match status" value="1"/>
</dbReference>
<dbReference type="PANTHER" id="PTHR10408:SF7">
    <property type="entry name" value="DIACYLGLYCEROL O-ACYLTRANSFERASE 1"/>
    <property type="match status" value="1"/>
</dbReference>
<keyword evidence="9 11" id="KW-0472">Membrane</keyword>
<keyword evidence="16" id="KW-1185">Reference proteome</keyword>
<feature type="transmembrane region" description="Helical" evidence="14">
    <location>
        <begin position="137"/>
        <end position="156"/>
    </location>
</feature>
<dbReference type="InterPro" id="IPR027251">
    <property type="entry name" value="Diacylglycerol_acylTrfase1"/>
</dbReference>
<reference evidence="15" key="1">
    <citation type="submission" date="2020-08" db="EMBL/GenBank/DDBJ databases">
        <title>Plant Genome Project.</title>
        <authorList>
            <person name="Zhang R.-G."/>
        </authorList>
    </citation>
    <scope>NUCLEOTIDE SEQUENCE</scope>
    <source>
        <strain evidence="15">WSP0</strain>
        <tissue evidence="15">Leaf</tissue>
    </source>
</reference>
<evidence type="ECO:0000256" key="14">
    <source>
        <dbReference type="SAM" id="Phobius"/>
    </source>
</evidence>
<dbReference type="InterPro" id="IPR014371">
    <property type="entry name" value="Oat_ACAT_DAG_ARE"/>
</dbReference>
<protein>
    <recommendedName>
        <fullName evidence="11">O-acyltransferase</fullName>
    </recommendedName>
</protein>
<dbReference type="GO" id="GO:0005789">
    <property type="term" value="C:endoplasmic reticulum membrane"/>
    <property type="evidence" value="ECO:0007669"/>
    <property type="project" value="UniProtKB-SubCell"/>
</dbReference>
<dbReference type="GO" id="GO:0019432">
    <property type="term" value="P:triglyceride biosynthetic process"/>
    <property type="evidence" value="ECO:0007669"/>
    <property type="project" value="InterPro"/>
</dbReference>
<evidence type="ECO:0000256" key="5">
    <source>
        <dbReference type="ARBA" id="ARBA00022679"/>
    </source>
</evidence>
<feature type="region of interest" description="Disordered" evidence="13">
    <location>
        <begin position="1"/>
        <end position="103"/>
    </location>
</feature>
<evidence type="ECO:0000256" key="10">
    <source>
        <dbReference type="ARBA" id="ARBA00023315"/>
    </source>
</evidence>
<evidence type="ECO:0000256" key="1">
    <source>
        <dbReference type="ARBA" id="ARBA00004477"/>
    </source>
</evidence>
<dbReference type="Pfam" id="PF03062">
    <property type="entry name" value="MBOAT"/>
    <property type="match status" value="1"/>
</dbReference>
<feature type="transmembrane region" description="Helical" evidence="14">
    <location>
        <begin position="556"/>
        <end position="575"/>
    </location>
</feature>
<feature type="transmembrane region" description="Helical" evidence="14">
    <location>
        <begin position="587"/>
        <end position="606"/>
    </location>
</feature>
<sequence length="617" mass="69399">MAILDESVGTTTSSADLSLSMRRRPRAGADKESASAEDSDTTSSSKMTVFSLEAESLVNGSQHDRGQIGAAVDGGGRVENKELSGNADNDGGEKVGNGEQREDANLGKFTYRPSAPAHRRIKESPLSSDAIFKQSHAGLFNLCIVVLVAVNSRLIIENLMKYGWLIQAGFWFSSTSLRDWPLLMCCLSLPIFPVAAFVFEKLAQQKYIAEPVSWILIRGCNPSHIDYFSYNSVSSSNDPENILFNNAICLAFKITWFIILGGFMVFGTAGILSGFYFAFEEKQNNDKVGISTIYKNIVWQHGQLQSYSRVHDCGLKFCRFDSAVLSGVTLMLFACIVWLKLVSYAHTSYDMRVLAKSVDKGEASSVSSTSNYCYDVSFKSLVYFMVAPTLCYQTSYPRSACIRKGWVVRQVIKLVIFTGLMGFIVEQYINPIVKNSQHPLKGNLLYAIERVLKLSVPNLYVWLCMFYCFFHLWFVLSSLFCEMLISLKRKCGLLSSASLSENFCLLQPVHKWMVRHIYFPCLRNGIPKGVAVLIAFIVSAIFHELCIAVPCHIFKFWAFFGIMVQVPLVMITSYLQDKFRNSMVGNMIFWCFFSILGQPMCLLLYYHDLMNRKVKTA</sequence>
<evidence type="ECO:0000256" key="8">
    <source>
        <dbReference type="ARBA" id="ARBA00022989"/>
    </source>
</evidence>
<comment type="subcellular location">
    <subcellularLocation>
        <location evidence="1 11">Endoplasmic reticulum membrane</location>
        <topology evidence="1 11">Multi-pass membrane protein</topology>
    </subcellularLocation>
</comment>
<feature type="transmembrane region" description="Helical" evidence="14">
    <location>
        <begin position="323"/>
        <end position="342"/>
    </location>
</feature>
<evidence type="ECO:0000256" key="9">
    <source>
        <dbReference type="ARBA" id="ARBA00023136"/>
    </source>
</evidence>
<keyword evidence="7 11" id="KW-0256">Endoplasmic reticulum</keyword>
<evidence type="ECO:0000256" key="11">
    <source>
        <dbReference type="PIRNR" id="PIRNR000439"/>
    </source>
</evidence>
<evidence type="ECO:0000256" key="12">
    <source>
        <dbReference type="PIRSR" id="PIRSR000439-1"/>
    </source>
</evidence>
<feature type="transmembrane region" description="Helical" evidence="14">
    <location>
        <begin position="530"/>
        <end position="550"/>
    </location>
</feature>
<evidence type="ECO:0000313" key="15">
    <source>
        <dbReference type="EMBL" id="KAG5547162.1"/>
    </source>
</evidence>
<feature type="transmembrane region" description="Helical" evidence="14">
    <location>
        <begin position="459"/>
        <end position="480"/>
    </location>
</feature>
<dbReference type="AlphaFoldDB" id="A0AAV6K3W9"/>
<dbReference type="Proteomes" id="UP000823749">
    <property type="component" value="Chromosome 5"/>
</dbReference>
<dbReference type="GO" id="GO:0004144">
    <property type="term" value="F:diacylglycerol O-acyltransferase activity"/>
    <property type="evidence" value="ECO:0007669"/>
    <property type="project" value="InterPro"/>
</dbReference>
<keyword evidence="5 11" id="KW-0808">Transferase</keyword>
<feature type="transmembrane region" description="Helical" evidence="14">
    <location>
        <begin position="180"/>
        <end position="199"/>
    </location>
</feature>
<evidence type="ECO:0000256" key="3">
    <source>
        <dbReference type="ARBA" id="ARBA00005189"/>
    </source>
</evidence>
<keyword evidence="8 14" id="KW-1133">Transmembrane helix</keyword>
<feature type="active site" evidence="12">
    <location>
        <position position="543"/>
    </location>
</feature>
<proteinExistence type="inferred from homology"/>
<feature type="compositionally biased region" description="Polar residues" evidence="13">
    <location>
        <begin position="8"/>
        <end position="17"/>
    </location>
</feature>
<dbReference type="InterPro" id="IPR004299">
    <property type="entry name" value="MBOAT_fam"/>
</dbReference>
<comment type="similarity">
    <text evidence="4 11">Belongs to the membrane-bound acyltransferase family. Sterol o-acyltransferase subfamily.</text>
</comment>
<accession>A0AAV6K3W9</accession>
<keyword evidence="10 11" id="KW-0012">Acyltransferase</keyword>
<keyword evidence="6 14" id="KW-0812">Transmembrane</keyword>
<evidence type="ECO:0000313" key="16">
    <source>
        <dbReference type="Proteomes" id="UP000823749"/>
    </source>
</evidence>
<organism evidence="15 16">
    <name type="scientific">Rhododendron griersonianum</name>
    <dbReference type="NCBI Taxonomy" id="479676"/>
    <lineage>
        <taxon>Eukaryota</taxon>
        <taxon>Viridiplantae</taxon>
        <taxon>Streptophyta</taxon>
        <taxon>Embryophyta</taxon>
        <taxon>Tracheophyta</taxon>
        <taxon>Spermatophyta</taxon>
        <taxon>Magnoliopsida</taxon>
        <taxon>eudicotyledons</taxon>
        <taxon>Gunneridae</taxon>
        <taxon>Pentapetalae</taxon>
        <taxon>asterids</taxon>
        <taxon>Ericales</taxon>
        <taxon>Ericaceae</taxon>
        <taxon>Ericoideae</taxon>
        <taxon>Rhodoreae</taxon>
        <taxon>Rhododendron</taxon>
    </lineage>
</organism>
<gene>
    <name evidence="15" type="ORF">RHGRI_012992</name>
</gene>
<evidence type="ECO:0000256" key="6">
    <source>
        <dbReference type="ARBA" id="ARBA00022692"/>
    </source>
</evidence>
<evidence type="ECO:0000256" key="13">
    <source>
        <dbReference type="SAM" id="MobiDB-lite"/>
    </source>
</evidence>
<comment type="pathway">
    <text evidence="2">Glycerolipid metabolism; triacylglycerol biosynthesis.</text>
</comment>
<evidence type="ECO:0000256" key="7">
    <source>
        <dbReference type="ARBA" id="ARBA00022824"/>
    </source>
</evidence>
<comment type="pathway">
    <text evidence="3">Lipid metabolism.</text>
</comment>